<dbReference type="InterPro" id="IPR036291">
    <property type="entry name" value="NAD(P)-bd_dom_sf"/>
</dbReference>
<dbReference type="SUPFAM" id="SSF51735">
    <property type="entry name" value="NAD(P)-binding Rossmann-fold domains"/>
    <property type="match status" value="1"/>
</dbReference>
<gene>
    <name evidence="1" type="ORF">EGI89_04655</name>
</gene>
<comment type="caution">
    <text evidence="1">The sequence shown here is derived from an EMBL/GenBank/DDBJ whole genome shotgun (WGS) entry which is preliminary data.</text>
</comment>
<evidence type="ECO:0008006" key="3">
    <source>
        <dbReference type="Google" id="ProtNLM"/>
    </source>
</evidence>
<name>A0A427BR03_9FLAO</name>
<dbReference type="EMBL" id="RHPO01000006">
    <property type="protein sequence ID" value="RRT92858.1"/>
    <property type="molecule type" value="Genomic_DNA"/>
</dbReference>
<dbReference type="PANTHER" id="PTHR40129:SF2">
    <property type="entry name" value="KETOPANTOATE REDUCTASE N-TERMINAL DOMAIN-CONTAINING PROTEIN"/>
    <property type="match status" value="1"/>
</dbReference>
<reference evidence="1 2" key="1">
    <citation type="submission" date="2018-10" db="EMBL/GenBank/DDBJ databases">
        <title>Transmission dynamics of multidrug resistant bacteria on intensive care unit surfaces.</title>
        <authorList>
            <person name="D'Souza A.W."/>
            <person name="Potter R.F."/>
            <person name="Wallace M."/>
            <person name="Shupe A."/>
            <person name="Patel S."/>
            <person name="Sun S."/>
            <person name="Gul D."/>
            <person name="Kwon J.H."/>
            <person name="Andleeb S."/>
            <person name="Burnham C.-A.D."/>
            <person name="Dantas G."/>
        </authorList>
    </citation>
    <scope>NUCLEOTIDE SEQUENCE [LARGE SCALE GENOMIC DNA]</scope>
    <source>
        <strain evidence="1 2">WF_348</strain>
    </source>
</reference>
<dbReference type="OrthoDB" id="751203at2"/>
<sequence length="247" mass="29192">MKKGLIIGKGWLGSRLEKYLEKQFLIETTKRISDAENCFSIDFDHYKSEKIKHNHDFVIVTIPFGRRNNLEDLQKRFQHLIDFLDDYNNQLILLSSTAIYPENNEIISENSIETFYLNNPYYSIENQLKEKFNQLIILRLGGLMGDDRFLSKYIDLYSQNLSQMVNHIHYLDICQVIENLINSNKNSSIYNVVAPKHPTKEEVLEYQLNKEIISATNREGKIISSQKIQDEFNYEFLYPNPVYFKEN</sequence>
<organism evidence="1 2">
    <name type="scientific">Empedobacter falsenii</name>
    <dbReference type="NCBI Taxonomy" id="343874"/>
    <lineage>
        <taxon>Bacteria</taxon>
        <taxon>Pseudomonadati</taxon>
        <taxon>Bacteroidota</taxon>
        <taxon>Flavobacteriia</taxon>
        <taxon>Flavobacteriales</taxon>
        <taxon>Weeksellaceae</taxon>
        <taxon>Empedobacter</taxon>
    </lineage>
</organism>
<proteinExistence type="predicted"/>
<accession>A0A427BR03</accession>
<dbReference type="AlphaFoldDB" id="A0A427BR03"/>
<dbReference type="RefSeq" id="WP_038331483.1">
    <property type="nucleotide sequence ID" value="NZ_JSYQ01000003.1"/>
</dbReference>
<evidence type="ECO:0000313" key="2">
    <source>
        <dbReference type="Proteomes" id="UP000267844"/>
    </source>
</evidence>
<evidence type="ECO:0000313" key="1">
    <source>
        <dbReference type="EMBL" id="RRT92858.1"/>
    </source>
</evidence>
<protein>
    <recommendedName>
        <fullName evidence="3">Epimerase</fullName>
    </recommendedName>
</protein>
<dbReference type="Proteomes" id="UP000267844">
    <property type="component" value="Unassembled WGS sequence"/>
</dbReference>
<dbReference type="PANTHER" id="PTHR40129">
    <property type="entry name" value="KETOPANTOATE REDUCTASE N-TERMINAL DOMAIN-CONTAINING PROTEIN"/>
    <property type="match status" value="1"/>
</dbReference>
<dbReference type="Gene3D" id="3.40.50.720">
    <property type="entry name" value="NAD(P)-binding Rossmann-like Domain"/>
    <property type="match status" value="1"/>
</dbReference>